<evidence type="ECO:0000313" key="3">
    <source>
        <dbReference type="Proteomes" id="UP000192907"/>
    </source>
</evidence>
<dbReference type="InterPro" id="IPR016181">
    <property type="entry name" value="Acyl_CoA_acyltransferase"/>
</dbReference>
<dbReference type="Gene3D" id="3.40.630.30">
    <property type="match status" value="1"/>
</dbReference>
<dbReference type="CDD" id="cd04301">
    <property type="entry name" value="NAT_SF"/>
    <property type="match status" value="1"/>
</dbReference>
<dbReference type="EMBL" id="FWZT01000008">
    <property type="protein sequence ID" value="SMF27159.1"/>
    <property type="molecule type" value="Genomic_DNA"/>
</dbReference>
<dbReference type="GO" id="GO:0016747">
    <property type="term" value="F:acyltransferase activity, transferring groups other than amino-acyl groups"/>
    <property type="evidence" value="ECO:0007669"/>
    <property type="project" value="InterPro"/>
</dbReference>
<sequence length="126" mass="14620">MKQNKIQRLTESDLPIYRQLLALFAKEFDENETYLGAQPSDTYARTLLGNEDVIFLVEQKESEVIGGLVAYVLRKFEQERSELYIYDLAVRSESCRQGVATRLIENLHPHCQCCWCLGNLCTSRPW</sequence>
<dbReference type="SUPFAM" id="SSF55729">
    <property type="entry name" value="Acyl-CoA N-acyltransferases (Nat)"/>
    <property type="match status" value="1"/>
</dbReference>
<evidence type="ECO:0000259" key="1">
    <source>
        <dbReference type="PROSITE" id="PS51186"/>
    </source>
</evidence>
<dbReference type="InterPro" id="IPR000182">
    <property type="entry name" value="GNAT_dom"/>
</dbReference>
<organism evidence="2 3">
    <name type="scientific">Pseudobacteriovorax antillogorgiicola</name>
    <dbReference type="NCBI Taxonomy" id="1513793"/>
    <lineage>
        <taxon>Bacteria</taxon>
        <taxon>Pseudomonadati</taxon>
        <taxon>Bdellovibrionota</taxon>
        <taxon>Oligoflexia</taxon>
        <taxon>Oligoflexales</taxon>
        <taxon>Pseudobacteriovoracaceae</taxon>
        <taxon>Pseudobacteriovorax</taxon>
    </lineage>
</organism>
<protein>
    <recommendedName>
        <fullName evidence="1">N-acetyltransferase domain-containing protein</fullName>
    </recommendedName>
</protein>
<gene>
    <name evidence="2" type="ORF">SAMN06296036_108199</name>
</gene>
<dbReference type="AlphaFoldDB" id="A0A1Y6BSP5"/>
<evidence type="ECO:0000313" key="2">
    <source>
        <dbReference type="EMBL" id="SMF27159.1"/>
    </source>
</evidence>
<proteinExistence type="predicted"/>
<keyword evidence="3" id="KW-1185">Reference proteome</keyword>
<dbReference type="STRING" id="1513793.SAMN06296036_108199"/>
<reference evidence="3" key="1">
    <citation type="submission" date="2017-04" db="EMBL/GenBank/DDBJ databases">
        <authorList>
            <person name="Varghese N."/>
            <person name="Submissions S."/>
        </authorList>
    </citation>
    <scope>NUCLEOTIDE SEQUENCE [LARGE SCALE GENOMIC DNA]</scope>
    <source>
        <strain evidence="3">RKEM611</strain>
    </source>
</reference>
<dbReference type="Pfam" id="PF00583">
    <property type="entry name" value="Acetyltransf_1"/>
    <property type="match status" value="1"/>
</dbReference>
<feature type="domain" description="N-acetyltransferase" evidence="1">
    <location>
        <begin position="4"/>
        <end position="126"/>
    </location>
</feature>
<dbReference type="Proteomes" id="UP000192907">
    <property type="component" value="Unassembled WGS sequence"/>
</dbReference>
<dbReference type="PROSITE" id="PS51186">
    <property type="entry name" value="GNAT"/>
    <property type="match status" value="1"/>
</dbReference>
<accession>A0A1Y6BSP5</accession>
<name>A0A1Y6BSP5_9BACT</name>